<proteinExistence type="predicted"/>
<name>A0A481YZK1_9VIRU</name>
<organism evidence="1">
    <name type="scientific">Marseillevirus LCMAC202</name>
    <dbReference type="NCBI Taxonomy" id="2506606"/>
    <lineage>
        <taxon>Viruses</taxon>
        <taxon>Varidnaviria</taxon>
        <taxon>Bamfordvirae</taxon>
        <taxon>Nucleocytoviricota</taxon>
        <taxon>Megaviricetes</taxon>
        <taxon>Pimascovirales</taxon>
        <taxon>Pimascovirales incertae sedis</taxon>
        <taxon>Marseilleviridae</taxon>
    </lineage>
</organism>
<gene>
    <name evidence="1" type="ORF">LCMAC202_06270</name>
</gene>
<evidence type="ECO:0000313" key="1">
    <source>
        <dbReference type="EMBL" id="QBK88265.1"/>
    </source>
</evidence>
<protein>
    <submittedName>
        <fullName evidence="1">Uncharacterized protein</fullName>
    </submittedName>
</protein>
<sequence length="93" mass="11147">MTHSFQVGDSVYIIYIKAPTRFTSNYYSTRNKLRIKGIITGTTNGWLKVTIDYLELCKISSKKKKWIEEKRRMYIVLGQEYPKEIILYFLKER</sequence>
<dbReference type="EMBL" id="MK500382">
    <property type="protein sequence ID" value="QBK88265.1"/>
    <property type="molecule type" value="Genomic_DNA"/>
</dbReference>
<accession>A0A481YZK1</accession>
<reference evidence="1" key="1">
    <citation type="journal article" date="2019" name="MBio">
        <title>Virus Genomes from Deep Sea Sediments Expand the Ocean Megavirome and Support Independent Origins of Viral Gigantism.</title>
        <authorList>
            <person name="Backstrom D."/>
            <person name="Yutin N."/>
            <person name="Jorgensen S.L."/>
            <person name="Dharamshi J."/>
            <person name="Homa F."/>
            <person name="Zaremba-Niedwiedzka K."/>
            <person name="Spang A."/>
            <person name="Wolf Y.I."/>
            <person name="Koonin E.V."/>
            <person name="Ettema T.J."/>
        </authorList>
    </citation>
    <scope>NUCLEOTIDE SEQUENCE</scope>
</reference>